<dbReference type="InterPro" id="IPR029065">
    <property type="entry name" value="Enolase_C-like"/>
</dbReference>
<dbReference type="EMBL" id="JAUSVX010000020">
    <property type="protein sequence ID" value="MDQ0474054.1"/>
    <property type="molecule type" value="Genomic_DNA"/>
</dbReference>
<gene>
    <name evidence="6" type="ORF">QO011_007093</name>
</gene>
<dbReference type="Pfam" id="PF13378">
    <property type="entry name" value="MR_MLE_C"/>
    <property type="match status" value="1"/>
</dbReference>
<keyword evidence="4" id="KW-0472">Membrane</keyword>
<dbReference type="SUPFAM" id="SSF54826">
    <property type="entry name" value="Enolase N-terminal domain-like"/>
    <property type="match status" value="1"/>
</dbReference>
<comment type="caution">
    <text evidence="6">The sequence shown here is derived from an EMBL/GenBank/DDBJ whole genome shotgun (WGS) entry which is preliminary data.</text>
</comment>
<feature type="transmembrane region" description="Helical" evidence="4">
    <location>
        <begin position="94"/>
        <end position="115"/>
    </location>
</feature>
<feature type="domain" description="Mandelate racemase/muconate lactonizing enzyme C-terminal" evidence="5">
    <location>
        <begin position="148"/>
        <end position="240"/>
    </location>
</feature>
<dbReference type="InterPro" id="IPR013342">
    <property type="entry name" value="Mandelate_racemase_C"/>
</dbReference>
<keyword evidence="4" id="KW-0812">Transmembrane</keyword>
<evidence type="ECO:0000313" key="7">
    <source>
        <dbReference type="Proteomes" id="UP001242480"/>
    </source>
</evidence>
<dbReference type="CDD" id="cd03316">
    <property type="entry name" value="MR_like"/>
    <property type="match status" value="1"/>
</dbReference>
<dbReference type="InterPro" id="IPR013341">
    <property type="entry name" value="Mandelate_racemase_N_dom"/>
</dbReference>
<organism evidence="6 7">
    <name type="scientific">Labrys wisconsinensis</name>
    <dbReference type="NCBI Taxonomy" id="425677"/>
    <lineage>
        <taxon>Bacteria</taxon>
        <taxon>Pseudomonadati</taxon>
        <taxon>Pseudomonadota</taxon>
        <taxon>Alphaproteobacteria</taxon>
        <taxon>Hyphomicrobiales</taxon>
        <taxon>Xanthobacteraceae</taxon>
        <taxon>Labrys</taxon>
    </lineage>
</organism>
<accession>A0ABU0JIF4</accession>
<protein>
    <submittedName>
        <fullName evidence="6">L-alanine-DL-glutamate epimerase-like enolase superfamily enzyme</fullName>
    </submittedName>
</protein>
<dbReference type="Proteomes" id="UP001242480">
    <property type="component" value="Unassembled WGS sequence"/>
</dbReference>
<dbReference type="SMART" id="SM00922">
    <property type="entry name" value="MR_MLE"/>
    <property type="match status" value="1"/>
</dbReference>
<evidence type="ECO:0000256" key="1">
    <source>
        <dbReference type="ARBA" id="ARBA00001946"/>
    </source>
</evidence>
<dbReference type="Gene3D" id="3.20.20.120">
    <property type="entry name" value="Enolase-like C-terminal domain"/>
    <property type="match status" value="1"/>
</dbReference>
<dbReference type="InterPro" id="IPR046945">
    <property type="entry name" value="RHMD-like"/>
</dbReference>
<keyword evidence="2" id="KW-0479">Metal-binding</keyword>
<evidence type="ECO:0000256" key="4">
    <source>
        <dbReference type="SAM" id="Phobius"/>
    </source>
</evidence>
<dbReference type="Gene3D" id="3.30.390.10">
    <property type="entry name" value="Enolase-like, N-terminal domain"/>
    <property type="match status" value="1"/>
</dbReference>
<proteinExistence type="predicted"/>
<reference evidence="6 7" key="1">
    <citation type="submission" date="2023-07" db="EMBL/GenBank/DDBJ databases">
        <title>Genomic Encyclopedia of Type Strains, Phase IV (KMG-IV): sequencing the most valuable type-strain genomes for metagenomic binning, comparative biology and taxonomic classification.</title>
        <authorList>
            <person name="Goeker M."/>
        </authorList>
    </citation>
    <scope>NUCLEOTIDE SEQUENCE [LARGE SCALE GENOMIC DNA]</scope>
    <source>
        <strain evidence="6 7">DSM 19619</strain>
    </source>
</reference>
<sequence>MRIARAECQLVEIPFHLSGSGIGIMPTAWHTLEFALVRVEDELGHVGWGEGFGYSTIDATKAIVDRLILPTLIGQVVDDIPAWNRRTQRQLHMFGRYGITIFAISAVDMALWDLAAKRANVPLSRLISDGERRTQIPFYASLVRYADRDLVVTACRHVLDAGFGSIKLHEIDISHIAACRAAIGPGPDLCADVNCAWSADFVEAHRAELMRIELDWLEEPVFPPEDFEALAGLRGKGLRIGAGENWCTARQFDQALAAGAVDLLQPSVTKVGGVSEFLSVIDRARTAGATVMPHSPYFGPGFFASLQIAAARPDIPALEYNFVQPHAWLADIESLRRGSLITVPDRPGLGFEPDPDVLRRYGRRLGERHEAARP</sequence>
<dbReference type="InterPro" id="IPR036849">
    <property type="entry name" value="Enolase-like_C_sf"/>
</dbReference>
<name>A0ABU0JIF4_9HYPH</name>
<dbReference type="Pfam" id="PF02746">
    <property type="entry name" value="MR_MLE_N"/>
    <property type="match status" value="1"/>
</dbReference>
<dbReference type="PANTHER" id="PTHR13794">
    <property type="entry name" value="ENOLASE SUPERFAMILY, MANDELATE RACEMASE"/>
    <property type="match status" value="1"/>
</dbReference>
<dbReference type="InterPro" id="IPR029017">
    <property type="entry name" value="Enolase-like_N"/>
</dbReference>
<evidence type="ECO:0000256" key="2">
    <source>
        <dbReference type="ARBA" id="ARBA00022723"/>
    </source>
</evidence>
<keyword evidence="4" id="KW-1133">Transmembrane helix</keyword>
<dbReference type="SUPFAM" id="SSF51604">
    <property type="entry name" value="Enolase C-terminal domain-like"/>
    <property type="match status" value="1"/>
</dbReference>
<comment type="cofactor">
    <cofactor evidence="1">
        <name>Mg(2+)</name>
        <dbReference type="ChEBI" id="CHEBI:18420"/>
    </cofactor>
</comment>
<dbReference type="SFLD" id="SFLDS00001">
    <property type="entry name" value="Enolase"/>
    <property type="match status" value="1"/>
</dbReference>
<evidence type="ECO:0000256" key="3">
    <source>
        <dbReference type="ARBA" id="ARBA00022842"/>
    </source>
</evidence>
<evidence type="ECO:0000259" key="5">
    <source>
        <dbReference type="SMART" id="SM00922"/>
    </source>
</evidence>
<keyword evidence="3" id="KW-0460">Magnesium</keyword>
<evidence type="ECO:0000313" key="6">
    <source>
        <dbReference type="EMBL" id="MDQ0474054.1"/>
    </source>
</evidence>
<dbReference type="PANTHER" id="PTHR13794:SF58">
    <property type="entry name" value="MITOCHONDRIAL ENOLASE SUPERFAMILY MEMBER 1"/>
    <property type="match status" value="1"/>
</dbReference>
<dbReference type="RefSeq" id="WP_307283045.1">
    <property type="nucleotide sequence ID" value="NZ_JAUSVX010000020.1"/>
</dbReference>
<keyword evidence="7" id="KW-1185">Reference proteome</keyword>